<proteinExistence type="inferred from homology"/>
<feature type="transmembrane region" description="Helical" evidence="7">
    <location>
        <begin position="112"/>
        <end position="129"/>
    </location>
</feature>
<dbReference type="InterPro" id="IPR010920">
    <property type="entry name" value="LSM_dom_sf"/>
</dbReference>
<accession>A1ZG79</accession>
<dbReference type="PROSITE" id="PS50042">
    <property type="entry name" value="CNMP_BINDING_3"/>
    <property type="match status" value="1"/>
</dbReference>
<dbReference type="SUPFAM" id="SSF82861">
    <property type="entry name" value="Mechanosensitive channel protein MscS (YggB), transmembrane region"/>
    <property type="match status" value="1"/>
</dbReference>
<reference evidence="9 10" key="1">
    <citation type="submission" date="2007-01" db="EMBL/GenBank/DDBJ databases">
        <authorList>
            <person name="Haygood M."/>
            <person name="Podell S."/>
            <person name="Anderson C."/>
            <person name="Hopkinson B."/>
            <person name="Roe K."/>
            <person name="Barbeau K."/>
            <person name="Gaasterland T."/>
            <person name="Ferriera S."/>
            <person name="Johnson J."/>
            <person name="Kravitz S."/>
            <person name="Beeson K."/>
            <person name="Sutton G."/>
            <person name="Rogers Y.-H."/>
            <person name="Friedman R."/>
            <person name="Frazier M."/>
            <person name="Venter J.C."/>
        </authorList>
    </citation>
    <scope>NUCLEOTIDE SEQUENCE [LARGE SCALE GENOMIC DNA]</scope>
    <source>
        <strain evidence="9 10">ATCC 23134</strain>
    </source>
</reference>
<evidence type="ECO:0000256" key="5">
    <source>
        <dbReference type="ARBA" id="ARBA00022989"/>
    </source>
</evidence>
<dbReference type="Pfam" id="PF00027">
    <property type="entry name" value="cNMP_binding"/>
    <property type="match status" value="1"/>
</dbReference>
<organism evidence="9 10">
    <name type="scientific">Microscilla marina ATCC 23134</name>
    <dbReference type="NCBI Taxonomy" id="313606"/>
    <lineage>
        <taxon>Bacteria</taxon>
        <taxon>Pseudomonadati</taxon>
        <taxon>Bacteroidota</taxon>
        <taxon>Cytophagia</taxon>
        <taxon>Cytophagales</taxon>
        <taxon>Microscillaceae</taxon>
        <taxon>Microscilla</taxon>
    </lineage>
</organism>
<comment type="subcellular location">
    <subcellularLocation>
        <location evidence="1">Cell membrane</location>
        <topology evidence="1">Multi-pass membrane protein</topology>
    </subcellularLocation>
</comment>
<dbReference type="PROSITE" id="PS00889">
    <property type="entry name" value="CNMP_BINDING_2"/>
    <property type="match status" value="1"/>
</dbReference>
<comment type="caution">
    <text evidence="9">The sequence shown here is derived from an EMBL/GenBank/DDBJ whole genome shotgun (WGS) entry which is preliminary data.</text>
</comment>
<feature type="transmembrane region" description="Helical" evidence="7">
    <location>
        <begin position="51"/>
        <end position="73"/>
    </location>
</feature>
<evidence type="ECO:0000256" key="7">
    <source>
        <dbReference type="SAM" id="Phobius"/>
    </source>
</evidence>
<dbReference type="EMBL" id="AAWS01000006">
    <property type="protein sequence ID" value="EAY30496.1"/>
    <property type="molecule type" value="Genomic_DNA"/>
</dbReference>
<dbReference type="PANTHER" id="PTHR30221:SF1">
    <property type="entry name" value="SMALL-CONDUCTANCE MECHANOSENSITIVE CHANNEL"/>
    <property type="match status" value="1"/>
</dbReference>
<comment type="similarity">
    <text evidence="2">Belongs to the MscS (TC 1.A.23) family.</text>
</comment>
<dbReference type="InterPro" id="IPR023408">
    <property type="entry name" value="MscS_beta-dom_sf"/>
</dbReference>
<dbReference type="Gene3D" id="3.30.70.100">
    <property type="match status" value="1"/>
</dbReference>
<evidence type="ECO:0000256" key="2">
    <source>
        <dbReference type="ARBA" id="ARBA00008017"/>
    </source>
</evidence>
<evidence type="ECO:0000256" key="6">
    <source>
        <dbReference type="ARBA" id="ARBA00023136"/>
    </source>
</evidence>
<dbReference type="PANTHER" id="PTHR30221">
    <property type="entry name" value="SMALL-CONDUCTANCE MECHANOSENSITIVE CHANNEL"/>
    <property type="match status" value="1"/>
</dbReference>
<feature type="domain" description="Cyclic nucleotide-binding" evidence="8">
    <location>
        <begin position="328"/>
        <end position="449"/>
    </location>
</feature>
<dbReference type="AlphaFoldDB" id="A1ZG79"/>
<evidence type="ECO:0000313" key="10">
    <source>
        <dbReference type="Proteomes" id="UP000004095"/>
    </source>
</evidence>
<sequence>MKTSKLHQFVLPVLLTASFVISWLIRNEIIHYAGLPKAKLWLEIADDILLTGLWLSTAFLFSRFLTVIVLDTWMSRRIEGRVPTFLHNMVAVIVLGVAVTGIMAFVYDQSVAGIWATSGVIGIVLGFALRSMIADIFTGLAINIEQTYKIGEWIVLEGGLEGCVEEINWRTTSIRTPQNNIVRVPNSNIGVKPIVNYAYPDNKSRFEVLISLDFSIETERALRVLQSAAKSVSSQHGFYENPEPKVLVKNINEIGVEYEIHYWINSWKGVSPPVARSRVLASVLEQLRHAGISIAYPKQDIYHEKMPTRHLDSATGDDCIPLLRKVELFKPLGESELAVLGTSIKRIEFTKGEVVIRTGDEGDSMFVVLEGLLEVFVDVFGDGDELRVGLVKPGQFLGEKSLLTGASRSATAKAATNAILYEITRDDLLPVLHQKGEVLETISLIIAERELRNSSIFEKASKELRASETSSLSKQILVKMKDLFSDF</sequence>
<dbReference type="InterPro" id="IPR014710">
    <property type="entry name" value="RmlC-like_jellyroll"/>
</dbReference>
<dbReference type="InterPro" id="IPR018490">
    <property type="entry name" value="cNMP-bd_dom_sf"/>
</dbReference>
<dbReference type="InterPro" id="IPR011066">
    <property type="entry name" value="MscS_channel_C_sf"/>
</dbReference>
<dbReference type="SMART" id="SM00100">
    <property type="entry name" value="cNMP"/>
    <property type="match status" value="1"/>
</dbReference>
<dbReference type="SUPFAM" id="SSF82689">
    <property type="entry name" value="Mechanosensitive channel protein MscS (YggB), C-terminal domain"/>
    <property type="match status" value="1"/>
</dbReference>
<dbReference type="Gene3D" id="2.60.120.10">
    <property type="entry name" value="Jelly Rolls"/>
    <property type="match status" value="1"/>
</dbReference>
<evidence type="ECO:0000256" key="3">
    <source>
        <dbReference type="ARBA" id="ARBA00022475"/>
    </source>
</evidence>
<dbReference type="Proteomes" id="UP000004095">
    <property type="component" value="Unassembled WGS sequence"/>
</dbReference>
<dbReference type="PROSITE" id="PS00888">
    <property type="entry name" value="CNMP_BINDING_1"/>
    <property type="match status" value="1"/>
</dbReference>
<dbReference type="GO" id="GO:0008381">
    <property type="term" value="F:mechanosensitive monoatomic ion channel activity"/>
    <property type="evidence" value="ECO:0007669"/>
    <property type="project" value="InterPro"/>
</dbReference>
<dbReference type="eggNOG" id="COG0668">
    <property type="taxonomic scope" value="Bacteria"/>
</dbReference>
<keyword evidence="5 7" id="KW-1133">Transmembrane helix</keyword>
<evidence type="ECO:0000256" key="1">
    <source>
        <dbReference type="ARBA" id="ARBA00004651"/>
    </source>
</evidence>
<evidence type="ECO:0000256" key="4">
    <source>
        <dbReference type="ARBA" id="ARBA00022692"/>
    </source>
</evidence>
<dbReference type="CDD" id="cd00038">
    <property type="entry name" value="CAP_ED"/>
    <property type="match status" value="1"/>
</dbReference>
<evidence type="ECO:0000259" key="8">
    <source>
        <dbReference type="PROSITE" id="PS50042"/>
    </source>
</evidence>
<dbReference type="SUPFAM" id="SSF51206">
    <property type="entry name" value="cAMP-binding domain-like"/>
    <property type="match status" value="1"/>
</dbReference>
<dbReference type="Pfam" id="PF00924">
    <property type="entry name" value="MS_channel_2nd"/>
    <property type="match status" value="1"/>
</dbReference>
<dbReference type="SUPFAM" id="SSF50182">
    <property type="entry name" value="Sm-like ribonucleoproteins"/>
    <property type="match status" value="1"/>
</dbReference>
<dbReference type="InterPro" id="IPR011014">
    <property type="entry name" value="MscS_channel_TM-2"/>
</dbReference>
<protein>
    <submittedName>
        <fullName evidence="9">Transporter, small conductance mechanosensitive ion channel (MscS) family</fullName>
    </submittedName>
</protein>
<dbReference type="PRINTS" id="PR00103">
    <property type="entry name" value="CAMPKINASE"/>
</dbReference>
<dbReference type="Gene3D" id="2.30.30.60">
    <property type="match status" value="1"/>
</dbReference>
<keyword evidence="3" id="KW-1003">Cell membrane</keyword>
<dbReference type="OrthoDB" id="9809206at2"/>
<name>A1ZG79_MICM2</name>
<feature type="transmembrane region" description="Helical" evidence="7">
    <location>
        <begin position="85"/>
        <end position="106"/>
    </location>
</feature>
<keyword evidence="6 7" id="KW-0472">Membrane</keyword>
<dbReference type="eggNOG" id="COG0664">
    <property type="taxonomic scope" value="Bacteria"/>
</dbReference>
<keyword evidence="4 7" id="KW-0812">Transmembrane</keyword>
<dbReference type="Gene3D" id="1.10.287.1260">
    <property type="match status" value="1"/>
</dbReference>
<evidence type="ECO:0000313" key="9">
    <source>
        <dbReference type="EMBL" id="EAY30496.1"/>
    </source>
</evidence>
<dbReference type="InterPro" id="IPR006685">
    <property type="entry name" value="MscS_channel_2nd"/>
</dbReference>
<gene>
    <name evidence="9" type="ORF">M23134_03132</name>
</gene>
<dbReference type="InterPro" id="IPR045275">
    <property type="entry name" value="MscS_archaea/bacteria_type"/>
</dbReference>
<dbReference type="InterPro" id="IPR000595">
    <property type="entry name" value="cNMP-bd_dom"/>
</dbReference>
<keyword evidence="10" id="KW-1185">Reference proteome</keyword>
<dbReference type="RefSeq" id="WP_002694723.1">
    <property type="nucleotide sequence ID" value="NZ_AAWS01000006.1"/>
</dbReference>
<dbReference type="InterPro" id="IPR018488">
    <property type="entry name" value="cNMP-bd_CS"/>
</dbReference>
<dbReference type="GO" id="GO:0005886">
    <property type="term" value="C:plasma membrane"/>
    <property type="evidence" value="ECO:0007669"/>
    <property type="project" value="UniProtKB-SubCell"/>
</dbReference>